<accession>A0A2P8D4I0</accession>
<name>A0A2P8D4I0_9BACT</name>
<dbReference type="InterPro" id="IPR016920">
    <property type="entry name" value="UCP029477"/>
</dbReference>
<reference evidence="3 4" key="1">
    <citation type="submission" date="2018-03" db="EMBL/GenBank/DDBJ databases">
        <title>Genomic Encyclopedia of Type Strains, Phase III (KMG-III): the genomes of soil and plant-associated and newly described type strains.</title>
        <authorList>
            <person name="Whitman W."/>
        </authorList>
    </citation>
    <scope>NUCLEOTIDE SEQUENCE [LARGE SCALE GENOMIC DNA]</scope>
    <source>
        <strain evidence="3 4">CGMCC 1.12700</strain>
    </source>
</reference>
<comment type="caution">
    <text evidence="3">The sequence shown here is derived from an EMBL/GenBank/DDBJ whole genome shotgun (WGS) entry which is preliminary data.</text>
</comment>
<evidence type="ECO:0000259" key="2">
    <source>
        <dbReference type="Pfam" id="PF09537"/>
    </source>
</evidence>
<dbReference type="SUPFAM" id="SSF47240">
    <property type="entry name" value="Ferritin-like"/>
    <property type="match status" value="1"/>
</dbReference>
<dbReference type="Proteomes" id="UP000240572">
    <property type="component" value="Unassembled WGS sequence"/>
</dbReference>
<dbReference type="InterPro" id="IPR012347">
    <property type="entry name" value="Ferritin-like"/>
</dbReference>
<dbReference type="InterPro" id="IPR019052">
    <property type="entry name" value="DUF2383"/>
</dbReference>
<dbReference type="AlphaFoldDB" id="A0A2P8D4I0"/>
<gene>
    <name evidence="3" type="ORF">B0I18_104213</name>
</gene>
<sequence>MKLTAVETLNDLILINNDRVKGYERALKETKDKDADLRDIFRQMMAQSRRFNEALISLVRQAGSSPETESSFSGKLHRAWMDLKSSLTGNTRRSLLIECERGEDASKEAYNEALHEDNALTETQQQVIAEQAEEQKASHDTIRELRDQALKA</sequence>
<dbReference type="OrthoDB" id="282393at2"/>
<organism evidence="3 4">
    <name type="scientific">Taibaiella chishuiensis</name>
    <dbReference type="NCBI Taxonomy" id="1434707"/>
    <lineage>
        <taxon>Bacteria</taxon>
        <taxon>Pseudomonadati</taxon>
        <taxon>Bacteroidota</taxon>
        <taxon>Chitinophagia</taxon>
        <taxon>Chitinophagales</taxon>
        <taxon>Chitinophagaceae</taxon>
        <taxon>Taibaiella</taxon>
    </lineage>
</organism>
<evidence type="ECO:0000256" key="1">
    <source>
        <dbReference type="SAM" id="MobiDB-lite"/>
    </source>
</evidence>
<keyword evidence="4" id="KW-1185">Reference proteome</keyword>
<feature type="domain" description="DUF2383" evidence="2">
    <location>
        <begin position="5"/>
        <end position="116"/>
    </location>
</feature>
<dbReference type="InterPro" id="IPR009078">
    <property type="entry name" value="Ferritin-like_SF"/>
</dbReference>
<dbReference type="PIRSF" id="PIRSF029477">
    <property type="entry name" value="UCP029477"/>
    <property type="match status" value="1"/>
</dbReference>
<dbReference type="RefSeq" id="WP_106523182.1">
    <property type="nucleotide sequence ID" value="NZ_PYGD01000004.1"/>
</dbReference>
<dbReference type="Gene3D" id="1.20.1260.10">
    <property type="match status" value="1"/>
</dbReference>
<feature type="compositionally biased region" description="Basic and acidic residues" evidence="1">
    <location>
        <begin position="133"/>
        <end position="152"/>
    </location>
</feature>
<dbReference type="EMBL" id="PYGD01000004">
    <property type="protein sequence ID" value="PSK92115.1"/>
    <property type="molecule type" value="Genomic_DNA"/>
</dbReference>
<evidence type="ECO:0000313" key="4">
    <source>
        <dbReference type="Proteomes" id="UP000240572"/>
    </source>
</evidence>
<proteinExistence type="predicted"/>
<protein>
    <submittedName>
        <fullName evidence="3">Uncharacterized protein (TIGR02284 family)</fullName>
    </submittedName>
</protein>
<dbReference type="InterPro" id="IPR011971">
    <property type="entry name" value="CHP02284"/>
</dbReference>
<evidence type="ECO:0000313" key="3">
    <source>
        <dbReference type="EMBL" id="PSK92115.1"/>
    </source>
</evidence>
<dbReference type="Pfam" id="PF09537">
    <property type="entry name" value="DUF2383"/>
    <property type="match status" value="1"/>
</dbReference>
<dbReference type="NCBIfam" id="TIGR02284">
    <property type="entry name" value="PA2169 family four-helix-bundle protein"/>
    <property type="match status" value="1"/>
</dbReference>
<feature type="region of interest" description="Disordered" evidence="1">
    <location>
        <begin position="131"/>
        <end position="152"/>
    </location>
</feature>